<keyword evidence="10" id="KW-0732">Signal</keyword>
<dbReference type="GO" id="GO:0015344">
    <property type="term" value="F:siderophore uptake transmembrane transporter activity"/>
    <property type="evidence" value="ECO:0007669"/>
    <property type="project" value="TreeGrafter"/>
</dbReference>
<dbReference type="PANTHER" id="PTHR30069:SF28">
    <property type="entry name" value="TONB-DEPENDENT RECEPTOR YNCD-RELATED"/>
    <property type="match status" value="1"/>
</dbReference>
<evidence type="ECO:0000256" key="3">
    <source>
        <dbReference type="ARBA" id="ARBA00022452"/>
    </source>
</evidence>
<dbReference type="Gene3D" id="2.170.130.10">
    <property type="entry name" value="TonB-dependent receptor, plug domain"/>
    <property type="match status" value="1"/>
</dbReference>
<keyword evidence="14" id="KW-1185">Reference proteome</keyword>
<name>A0A929PXZ7_9SPHI</name>
<evidence type="ECO:0000256" key="9">
    <source>
        <dbReference type="RuleBase" id="RU003357"/>
    </source>
</evidence>
<keyword evidence="4 8" id="KW-0812">Transmembrane</keyword>
<proteinExistence type="inferred from homology"/>
<evidence type="ECO:0000259" key="12">
    <source>
        <dbReference type="Pfam" id="PF07715"/>
    </source>
</evidence>
<dbReference type="InterPro" id="IPR012910">
    <property type="entry name" value="Plug_dom"/>
</dbReference>
<comment type="subcellular location">
    <subcellularLocation>
        <location evidence="1 8">Cell outer membrane</location>
        <topology evidence="1 8">Multi-pass membrane protein</topology>
    </subcellularLocation>
</comment>
<dbReference type="Pfam" id="PF00593">
    <property type="entry name" value="TonB_dep_Rec_b-barrel"/>
    <property type="match status" value="1"/>
</dbReference>
<dbReference type="Pfam" id="PF07715">
    <property type="entry name" value="Plug"/>
    <property type="match status" value="1"/>
</dbReference>
<reference evidence="13" key="1">
    <citation type="submission" date="2020-10" db="EMBL/GenBank/DDBJ databases">
        <title>Mucilaginibacter mali sp. nov., isolated from rhizosphere soil of apple orchard.</title>
        <authorList>
            <person name="Lee J.-S."/>
            <person name="Kim H.S."/>
            <person name="Kim J.-S."/>
        </authorList>
    </citation>
    <scope>NUCLEOTIDE SEQUENCE</scope>
    <source>
        <strain evidence="13">KCTC 22746</strain>
    </source>
</reference>
<organism evidence="13 14">
    <name type="scientific">Mucilaginibacter myungsuensis</name>
    <dbReference type="NCBI Taxonomy" id="649104"/>
    <lineage>
        <taxon>Bacteria</taxon>
        <taxon>Pseudomonadati</taxon>
        <taxon>Bacteroidota</taxon>
        <taxon>Sphingobacteriia</taxon>
        <taxon>Sphingobacteriales</taxon>
        <taxon>Sphingobacteriaceae</taxon>
        <taxon>Mucilaginibacter</taxon>
    </lineage>
</organism>
<dbReference type="Proteomes" id="UP000622475">
    <property type="component" value="Unassembled WGS sequence"/>
</dbReference>
<keyword evidence="3 8" id="KW-1134">Transmembrane beta strand</keyword>
<dbReference type="Gene3D" id="2.40.170.20">
    <property type="entry name" value="TonB-dependent receptor, beta-barrel domain"/>
    <property type="match status" value="1"/>
</dbReference>
<dbReference type="PROSITE" id="PS52016">
    <property type="entry name" value="TONB_DEPENDENT_REC_3"/>
    <property type="match status" value="1"/>
</dbReference>
<dbReference type="InterPro" id="IPR037066">
    <property type="entry name" value="Plug_dom_sf"/>
</dbReference>
<comment type="similarity">
    <text evidence="8 9">Belongs to the TonB-dependent receptor family.</text>
</comment>
<dbReference type="GO" id="GO:0009279">
    <property type="term" value="C:cell outer membrane"/>
    <property type="evidence" value="ECO:0007669"/>
    <property type="project" value="UniProtKB-SubCell"/>
</dbReference>
<keyword evidence="5 9" id="KW-0798">TonB box</keyword>
<dbReference type="GO" id="GO:0044718">
    <property type="term" value="P:siderophore transmembrane transport"/>
    <property type="evidence" value="ECO:0007669"/>
    <property type="project" value="TreeGrafter"/>
</dbReference>
<gene>
    <name evidence="13" type="ORF">IRJ16_12960</name>
</gene>
<dbReference type="PANTHER" id="PTHR30069">
    <property type="entry name" value="TONB-DEPENDENT OUTER MEMBRANE RECEPTOR"/>
    <property type="match status" value="1"/>
</dbReference>
<dbReference type="EMBL" id="JADFFL010000004">
    <property type="protein sequence ID" value="MBE9662797.1"/>
    <property type="molecule type" value="Genomic_DNA"/>
</dbReference>
<feature type="domain" description="TonB-dependent receptor plug" evidence="12">
    <location>
        <begin position="45"/>
        <end position="152"/>
    </location>
</feature>
<evidence type="ECO:0000259" key="11">
    <source>
        <dbReference type="Pfam" id="PF00593"/>
    </source>
</evidence>
<evidence type="ECO:0000313" key="14">
    <source>
        <dbReference type="Proteomes" id="UP000622475"/>
    </source>
</evidence>
<feature type="domain" description="TonB-dependent receptor-like beta-barrel" evidence="11">
    <location>
        <begin position="164"/>
        <end position="652"/>
    </location>
</feature>
<dbReference type="InterPro" id="IPR036942">
    <property type="entry name" value="Beta-barrel_TonB_sf"/>
</dbReference>
<comment type="caution">
    <text evidence="13">The sequence shown here is derived from an EMBL/GenBank/DDBJ whole genome shotgun (WGS) entry which is preliminary data.</text>
</comment>
<evidence type="ECO:0000256" key="1">
    <source>
        <dbReference type="ARBA" id="ARBA00004571"/>
    </source>
</evidence>
<dbReference type="InterPro" id="IPR000531">
    <property type="entry name" value="Beta-barrel_TonB"/>
</dbReference>
<dbReference type="RefSeq" id="WP_194112020.1">
    <property type="nucleotide sequence ID" value="NZ_JADFFL010000004.1"/>
</dbReference>
<evidence type="ECO:0000256" key="5">
    <source>
        <dbReference type="ARBA" id="ARBA00023077"/>
    </source>
</evidence>
<feature type="chain" id="PRO_5036958629" evidence="10">
    <location>
        <begin position="20"/>
        <end position="687"/>
    </location>
</feature>
<evidence type="ECO:0000313" key="13">
    <source>
        <dbReference type="EMBL" id="MBE9662797.1"/>
    </source>
</evidence>
<dbReference type="InterPro" id="IPR039426">
    <property type="entry name" value="TonB-dep_rcpt-like"/>
</dbReference>
<sequence>MNKLYATLFFALPFCTLQAQTTPQNDTDTLKTISVRSYLFSQPVFKIPAAVSILSPAQLKMQTDNSMVSSMNTIPGVKMEERSPGSYRLSLRGSLLRSPFGVRDVKVYFDDIPLTDAGGNTYLNALDINSLKSIEVLKGPDGSLFGANSGGVVILRPTSTNTDNYGRVGFNGGSYNLLHQNAAVQNVNAKNQFNFDQSYQSYGGYRDHSYMRRHYFQAVNKISLSEKDQLKVIALHADLKYQTPGGITLAQMNTNPRLSRQATPTLPSAITQDIQISTKVLLGGIINEAKLTDHLKNVTSLSVMHVDFANPFITNYEQRMEDTYSLRSYLELDGGQEKYLWKLDAGLEWQRTNSSINNYANNQGVRGNEQKLDKINSGQHFFFSRYSADIFTKLHVEAALSLNYYGYYFKNIFPLAQSGFTPRKFTPQLMPRVALSYEFLKGWAARASLSRGYSTPTTAEVRPTDNIINTDLQAQTGWNYEAGIRMHNADNSLTVDASVFNYRISNAIVRRLHPDDTEFYINAGGTDQTGVEVAASDWLIRPKNYGFVRGLQLNTAYTLSRYFFRNYSVGATNYSGNPLTGVPRHVIVSSVQVKLPQSVYAFVQHNYTAGIPLNDANTVFAPQYHLLQAKAGWSHALSAKTKLELYAGADNLLNQRYSLGNDLNAVGNRYYNPSPLRNYYAGLNVTF</sequence>
<keyword evidence="13" id="KW-0675">Receptor</keyword>
<feature type="signal peptide" evidence="10">
    <location>
        <begin position="1"/>
        <end position="19"/>
    </location>
</feature>
<keyword evidence="2 8" id="KW-0813">Transport</keyword>
<evidence type="ECO:0000256" key="6">
    <source>
        <dbReference type="ARBA" id="ARBA00023136"/>
    </source>
</evidence>
<dbReference type="AlphaFoldDB" id="A0A929PXZ7"/>
<evidence type="ECO:0000256" key="8">
    <source>
        <dbReference type="PROSITE-ProRule" id="PRU01360"/>
    </source>
</evidence>
<evidence type="ECO:0000256" key="4">
    <source>
        <dbReference type="ARBA" id="ARBA00022692"/>
    </source>
</evidence>
<accession>A0A929PXZ7</accession>
<keyword evidence="7 8" id="KW-0998">Cell outer membrane</keyword>
<evidence type="ECO:0000256" key="7">
    <source>
        <dbReference type="ARBA" id="ARBA00023237"/>
    </source>
</evidence>
<evidence type="ECO:0000256" key="10">
    <source>
        <dbReference type="SAM" id="SignalP"/>
    </source>
</evidence>
<dbReference type="SUPFAM" id="SSF56935">
    <property type="entry name" value="Porins"/>
    <property type="match status" value="1"/>
</dbReference>
<evidence type="ECO:0000256" key="2">
    <source>
        <dbReference type="ARBA" id="ARBA00022448"/>
    </source>
</evidence>
<protein>
    <submittedName>
        <fullName evidence="13">TonB-dependent receptor</fullName>
    </submittedName>
</protein>
<keyword evidence="6 8" id="KW-0472">Membrane</keyword>